<reference evidence="3 6" key="2">
    <citation type="submission" date="2024-07" db="EMBL/GenBank/DDBJ databases">
        <authorList>
            <person name="Akdeniz Z."/>
        </authorList>
    </citation>
    <scope>NUCLEOTIDE SEQUENCE [LARGE SCALE GENOMIC DNA]</scope>
</reference>
<gene>
    <name evidence="5" type="ORF">HINF_LOCUS10586</name>
    <name evidence="1" type="ORF">HINF_LOCUS63222</name>
    <name evidence="2" type="ORF">HINF_LOCUS64213</name>
    <name evidence="3" type="ORF">HINF_LOCUS7313</name>
    <name evidence="4" type="ORF">HINF_LOCUS9607</name>
</gene>
<dbReference type="EMBL" id="CAXDID020000020">
    <property type="protein sequence ID" value="CAL5986838.1"/>
    <property type="molecule type" value="Genomic_DNA"/>
</dbReference>
<keyword evidence="6" id="KW-1185">Reference proteome</keyword>
<dbReference type="EMBL" id="CATOUU010001169">
    <property type="protein sequence ID" value="CAI9975577.1"/>
    <property type="molecule type" value="Genomic_DNA"/>
</dbReference>
<accession>A0AA86RFL7</accession>
<protein>
    <submittedName>
        <fullName evidence="3">Hypothetical_protein</fullName>
    </submittedName>
</protein>
<evidence type="ECO:0000313" key="4">
    <source>
        <dbReference type="EMBL" id="CAL5986838.1"/>
    </source>
</evidence>
<comment type="caution">
    <text evidence="1">The sequence shown here is derived from an EMBL/GenBank/DDBJ whole genome shotgun (WGS) entry which is preliminary data.</text>
</comment>
<dbReference type="AlphaFoldDB" id="A0AA86RFL7"/>
<evidence type="ECO:0000313" key="5">
    <source>
        <dbReference type="EMBL" id="CAL5988878.1"/>
    </source>
</evidence>
<name>A0AA86RFL7_9EUKA</name>
<dbReference type="EMBL" id="CATOUU010001174">
    <property type="protein sequence ID" value="CAI9976568.1"/>
    <property type="molecule type" value="Genomic_DNA"/>
</dbReference>
<proteinExistence type="predicted"/>
<evidence type="ECO:0000313" key="2">
    <source>
        <dbReference type="EMBL" id="CAI9976568.1"/>
    </source>
</evidence>
<evidence type="ECO:0000313" key="6">
    <source>
        <dbReference type="Proteomes" id="UP001642409"/>
    </source>
</evidence>
<dbReference type="EMBL" id="CAXDID020000015">
    <property type="protein sequence ID" value="CAL5982804.1"/>
    <property type="molecule type" value="Genomic_DNA"/>
</dbReference>
<evidence type="ECO:0000313" key="1">
    <source>
        <dbReference type="EMBL" id="CAI9975577.1"/>
    </source>
</evidence>
<sequence>MKMQYTTQLDDLLKQNRLDEAAKFAHDVAQYAYKKHQSSGNQNQLFEPYKEEIQGLKYVHLNDKEINQELHKAKIIETTNKQIIEEILNEVNEDITNFD</sequence>
<dbReference type="EMBL" id="CAXDID020000023">
    <property type="protein sequence ID" value="CAL5988878.1"/>
    <property type="molecule type" value="Genomic_DNA"/>
</dbReference>
<organism evidence="1">
    <name type="scientific">Hexamita inflata</name>
    <dbReference type="NCBI Taxonomy" id="28002"/>
    <lineage>
        <taxon>Eukaryota</taxon>
        <taxon>Metamonada</taxon>
        <taxon>Diplomonadida</taxon>
        <taxon>Hexamitidae</taxon>
        <taxon>Hexamitinae</taxon>
        <taxon>Hexamita</taxon>
    </lineage>
</organism>
<reference evidence="1" key="1">
    <citation type="submission" date="2023-06" db="EMBL/GenBank/DDBJ databases">
        <authorList>
            <person name="Kurt Z."/>
        </authorList>
    </citation>
    <scope>NUCLEOTIDE SEQUENCE</scope>
</reference>
<dbReference type="Proteomes" id="UP001642409">
    <property type="component" value="Unassembled WGS sequence"/>
</dbReference>
<evidence type="ECO:0000313" key="3">
    <source>
        <dbReference type="EMBL" id="CAL5982804.1"/>
    </source>
</evidence>